<sequence length="350" mass="37740">MMKLLSTAILLLAAEALASKVNCSTKYTTGGFENKAGGTIPDTADEQLMAGMGKRSDNKFKAARSSKAPSIILVSRTGPVLTKGQATDTDKEAQRSYLPDLSRPQHRTAAVAAAALLPVVLPTLYVAYLNWAVRRVTTCTATPPPRTPSSLPKEVAANPDDWVVSCERVVSQPLPAGTLLLPLRTSSASSSTPSPLLTAYLRTTYRAFSWTPQALLIRAMLAEPERRASFAGGYIAGLSFARGDVVDGVYRVTSYEGCRGGGASGEVIELSIDVPRSYRGPPVRGLILSAVEEEEEEEGDGATVRFVNETWLWRKRDEKPTLLETPFGRWFHGLLAGWLVMKGLGGVTRK</sequence>
<gene>
    <name evidence="2" type="ORF">ISF_06822</name>
</gene>
<evidence type="ECO:0000313" key="3">
    <source>
        <dbReference type="Proteomes" id="UP000076744"/>
    </source>
</evidence>
<feature type="chain" id="PRO_5007891761" evidence="1">
    <location>
        <begin position="19"/>
        <end position="350"/>
    </location>
</feature>
<dbReference type="OrthoDB" id="5599753at2759"/>
<protein>
    <submittedName>
        <fullName evidence="2">Uncharacterized protein</fullName>
    </submittedName>
</protein>
<evidence type="ECO:0000313" key="2">
    <source>
        <dbReference type="EMBL" id="OAA58283.1"/>
    </source>
</evidence>
<keyword evidence="1" id="KW-0732">Signal</keyword>
<name>A0A167R5A2_CORFA</name>
<organism evidence="2 3">
    <name type="scientific">Cordyceps fumosorosea (strain ARSEF 2679)</name>
    <name type="common">Isaria fumosorosea</name>
    <dbReference type="NCBI Taxonomy" id="1081104"/>
    <lineage>
        <taxon>Eukaryota</taxon>
        <taxon>Fungi</taxon>
        <taxon>Dikarya</taxon>
        <taxon>Ascomycota</taxon>
        <taxon>Pezizomycotina</taxon>
        <taxon>Sordariomycetes</taxon>
        <taxon>Hypocreomycetidae</taxon>
        <taxon>Hypocreales</taxon>
        <taxon>Cordycipitaceae</taxon>
        <taxon>Cordyceps</taxon>
    </lineage>
</organism>
<accession>A0A167R5A2</accession>
<evidence type="ECO:0000256" key="1">
    <source>
        <dbReference type="SAM" id="SignalP"/>
    </source>
</evidence>
<feature type="signal peptide" evidence="1">
    <location>
        <begin position="1"/>
        <end position="18"/>
    </location>
</feature>
<dbReference type="Proteomes" id="UP000076744">
    <property type="component" value="Unassembled WGS sequence"/>
</dbReference>
<dbReference type="EMBL" id="AZHB01000018">
    <property type="protein sequence ID" value="OAA58283.1"/>
    <property type="molecule type" value="Genomic_DNA"/>
</dbReference>
<reference evidence="2 3" key="1">
    <citation type="journal article" date="2016" name="Genome Biol. Evol.">
        <title>Divergent and convergent evolution of fungal pathogenicity.</title>
        <authorList>
            <person name="Shang Y."/>
            <person name="Xiao G."/>
            <person name="Zheng P."/>
            <person name="Cen K."/>
            <person name="Zhan S."/>
            <person name="Wang C."/>
        </authorList>
    </citation>
    <scope>NUCLEOTIDE SEQUENCE [LARGE SCALE GENOMIC DNA]</scope>
    <source>
        <strain evidence="2 3">ARSEF 2679</strain>
    </source>
</reference>
<keyword evidence="3" id="KW-1185">Reference proteome</keyword>
<proteinExistence type="predicted"/>
<dbReference type="RefSeq" id="XP_018702466.1">
    <property type="nucleotide sequence ID" value="XM_018850426.1"/>
</dbReference>
<dbReference type="GeneID" id="30023114"/>
<dbReference type="AlphaFoldDB" id="A0A167R5A2"/>
<comment type="caution">
    <text evidence="2">The sequence shown here is derived from an EMBL/GenBank/DDBJ whole genome shotgun (WGS) entry which is preliminary data.</text>
</comment>